<dbReference type="InterPro" id="IPR000100">
    <property type="entry name" value="RNase_P"/>
</dbReference>
<reference evidence="9 10" key="1">
    <citation type="submission" date="2020-07" db="EMBL/GenBank/DDBJ databases">
        <title>Sequencing the genomes of 1000 actinobacteria strains.</title>
        <authorList>
            <person name="Klenk H.-P."/>
        </authorList>
    </citation>
    <scope>NUCLEOTIDE SEQUENCE [LARGE SCALE GENOMIC DNA]</scope>
    <source>
        <strain evidence="9 10">DSM 19970</strain>
    </source>
</reference>
<name>A0A7Y9Z734_9MICO</name>
<dbReference type="GO" id="GO:0004526">
    <property type="term" value="F:ribonuclease P activity"/>
    <property type="evidence" value="ECO:0007669"/>
    <property type="project" value="UniProtKB-UniRule"/>
</dbReference>
<dbReference type="PROSITE" id="PS00648">
    <property type="entry name" value="RIBONUCLEASE_P"/>
    <property type="match status" value="1"/>
</dbReference>
<dbReference type="RefSeq" id="WP_083971818.1">
    <property type="nucleotide sequence ID" value="NZ_BBRC01000012.1"/>
</dbReference>
<dbReference type="Proteomes" id="UP000547973">
    <property type="component" value="Unassembled WGS sequence"/>
</dbReference>
<evidence type="ECO:0000256" key="2">
    <source>
        <dbReference type="ARBA" id="ARBA00022694"/>
    </source>
</evidence>
<comment type="caution">
    <text evidence="9">The sequence shown here is derived from an EMBL/GenBank/DDBJ whole genome shotgun (WGS) entry which is preliminary data.</text>
</comment>
<evidence type="ECO:0000256" key="6">
    <source>
        <dbReference type="ARBA" id="ARBA00022884"/>
    </source>
</evidence>
<accession>A0A7Y9Z734</accession>
<comment type="similarity">
    <text evidence="7">Belongs to the RnpA family.</text>
</comment>
<dbReference type="OrthoDB" id="196964at2"/>
<evidence type="ECO:0000256" key="4">
    <source>
        <dbReference type="ARBA" id="ARBA00022759"/>
    </source>
</evidence>
<dbReference type="Gene3D" id="3.30.230.10">
    <property type="match status" value="1"/>
</dbReference>
<dbReference type="GO" id="GO:0030677">
    <property type="term" value="C:ribonuclease P complex"/>
    <property type="evidence" value="ECO:0007669"/>
    <property type="project" value="TreeGrafter"/>
</dbReference>
<dbReference type="SUPFAM" id="SSF54211">
    <property type="entry name" value="Ribosomal protein S5 domain 2-like"/>
    <property type="match status" value="1"/>
</dbReference>
<evidence type="ECO:0000256" key="7">
    <source>
        <dbReference type="HAMAP-Rule" id="MF_00227"/>
    </source>
</evidence>
<dbReference type="EMBL" id="JACBZO010000001">
    <property type="protein sequence ID" value="NYI39949.1"/>
    <property type="molecule type" value="Genomic_DNA"/>
</dbReference>
<dbReference type="HAMAP" id="MF_00227">
    <property type="entry name" value="RNase_P"/>
    <property type="match status" value="1"/>
</dbReference>
<dbReference type="InterPro" id="IPR020568">
    <property type="entry name" value="Ribosomal_Su5_D2-typ_SF"/>
</dbReference>
<comment type="catalytic activity">
    <reaction evidence="7">
        <text>Endonucleolytic cleavage of RNA, removing 5'-extranucleotides from tRNA precursor.</text>
        <dbReference type="EC" id="3.1.26.5"/>
    </reaction>
</comment>
<proteinExistence type="inferred from homology"/>
<evidence type="ECO:0000256" key="8">
    <source>
        <dbReference type="NCBIfam" id="TIGR00188"/>
    </source>
</evidence>
<keyword evidence="2 7" id="KW-0819">tRNA processing</keyword>
<dbReference type="PANTHER" id="PTHR33992">
    <property type="entry name" value="RIBONUCLEASE P PROTEIN COMPONENT"/>
    <property type="match status" value="1"/>
</dbReference>
<dbReference type="AlphaFoldDB" id="A0A7Y9Z734"/>
<dbReference type="GO" id="GO:0001682">
    <property type="term" value="P:tRNA 5'-leader removal"/>
    <property type="evidence" value="ECO:0007669"/>
    <property type="project" value="UniProtKB-UniRule"/>
</dbReference>
<organism evidence="9 10">
    <name type="scientific">Demequina lutea</name>
    <dbReference type="NCBI Taxonomy" id="431489"/>
    <lineage>
        <taxon>Bacteria</taxon>
        <taxon>Bacillati</taxon>
        <taxon>Actinomycetota</taxon>
        <taxon>Actinomycetes</taxon>
        <taxon>Micrococcales</taxon>
        <taxon>Demequinaceae</taxon>
        <taxon>Demequina</taxon>
    </lineage>
</organism>
<evidence type="ECO:0000256" key="5">
    <source>
        <dbReference type="ARBA" id="ARBA00022801"/>
    </source>
</evidence>
<dbReference type="PANTHER" id="PTHR33992:SF1">
    <property type="entry name" value="RIBONUCLEASE P PROTEIN COMPONENT"/>
    <property type="match status" value="1"/>
</dbReference>
<protein>
    <recommendedName>
        <fullName evidence="7 8">Ribonuclease P protein component</fullName>
        <shortName evidence="7">RNase P protein</shortName>
        <shortName evidence="7">RNaseP protein</shortName>
        <ecNumber evidence="7 8">3.1.26.5</ecNumber>
    </recommendedName>
    <alternativeName>
        <fullName evidence="7">Protein C5</fullName>
    </alternativeName>
</protein>
<keyword evidence="3 7" id="KW-0540">Nuclease</keyword>
<comment type="subunit">
    <text evidence="7">Consists of a catalytic RNA component (M1 or rnpB) and a protein subunit.</text>
</comment>
<dbReference type="NCBIfam" id="TIGR00188">
    <property type="entry name" value="rnpA"/>
    <property type="match status" value="1"/>
</dbReference>
<dbReference type="InterPro" id="IPR020539">
    <property type="entry name" value="RNase_P_CS"/>
</dbReference>
<dbReference type="InterPro" id="IPR014721">
    <property type="entry name" value="Ribsml_uS5_D2-typ_fold_subgr"/>
</dbReference>
<keyword evidence="5 7" id="KW-0378">Hydrolase</keyword>
<dbReference type="GO" id="GO:0000049">
    <property type="term" value="F:tRNA binding"/>
    <property type="evidence" value="ECO:0007669"/>
    <property type="project" value="UniProtKB-UniRule"/>
</dbReference>
<evidence type="ECO:0000256" key="1">
    <source>
        <dbReference type="ARBA" id="ARBA00002663"/>
    </source>
</evidence>
<keyword evidence="6 7" id="KW-0694">RNA-binding</keyword>
<evidence type="ECO:0000313" key="9">
    <source>
        <dbReference type="EMBL" id="NYI39949.1"/>
    </source>
</evidence>
<keyword evidence="4 7" id="KW-0255">Endonuclease</keyword>
<comment type="function">
    <text evidence="1 7">RNaseP catalyzes the removal of the 5'-leader sequence from pre-tRNA to produce the mature 5'-terminus. It can also cleave other RNA substrates such as 4.5S RNA. The protein component plays an auxiliary but essential role in vivo by binding to the 5'-leader sequence and broadening the substrate specificity of the ribozyme.</text>
</comment>
<gene>
    <name evidence="7" type="primary">rnpA</name>
    <name evidence="9" type="ORF">BKA03_000068</name>
</gene>
<dbReference type="EC" id="3.1.26.5" evidence="7 8"/>
<dbReference type="GO" id="GO:0042781">
    <property type="term" value="F:3'-tRNA processing endoribonuclease activity"/>
    <property type="evidence" value="ECO:0007669"/>
    <property type="project" value="TreeGrafter"/>
</dbReference>
<sequence length="114" mass="11788">MLPAGARLRRSEDFRVTMRRGAKAGGRTAVVYVVKTGGASSMAGFAVSRAVGGAVVRNLVKRRLRAVMADALATIPEGSHVVVRALPAAADASFAQLRTDVLGALGRAEVKANS</sequence>
<evidence type="ECO:0000256" key="3">
    <source>
        <dbReference type="ARBA" id="ARBA00022722"/>
    </source>
</evidence>
<evidence type="ECO:0000313" key="10">
    <source>
        <dbReference type="Proteomes" id="UP000547973"/>
    </source>
</evidence>
<dbReference type="Pfam" id="PF00825">
    <property type="entry name" value="Ribonuclease_P"/>
    <property type="match status" value="1"/>
</dbReference>
<keyword evidence="10" id="KW-1185">Reference proteome</keyword>